<dbReference type="PROSITE" id="PS51034">
    <property type="entry name" value="ZP_2"/>
    <property type="match status" value="1"/>
</dbReference>
<keyword evidence="1" id="KW-0732">Signal</keyword>
<evidence type="ECO:0000256" key="1">
    <source>
        <dbReference type="ARBA" id="ARBA00022729"/>
    </source>
</evidence>
<dbReference type="PANTHER" id="PTHR14002">
    <property type="entry name" value="ENDOGLIN/TGF-BETA RECEPTOR TYPE III"/>
    <property type="match status" value="1"/>
</dbReference>
<dbReference type="PANTHER" id="PTHR14002:SF54">
    <property type="entry name" value="ZONA PELLUCIDA SPERM-BINDING PROTEIN 2"/>
    <property type="match status" value="1"/>
</dbReference>
<dbReference type="InterPro" id="IPR042235">
    <property type="entry name" value="ZP-C_dom"/>
</dbReference>
<dbReference type="Proteomes" id="UP000594262">
    <property type="component" value="Unplaced"/>
</dbReference>
<reference evidence="5" key="1">
    <citation type="submission" date="2021-01" db="UniProtKB">
        <authorList>
            <consortium name="EnsemblMetazoa"/>
        </authorList>
    </citation>
    <scope>IDENTIFICATION</scope>
</reference>
<dbReference type="Pfam" id="PF00100">
    <property type="entry name" value="Zona_pellucida"/>
    <property type="match status" value="1"/>
</dbReference>
<dbReference type="InterPro" id="IPR001507">
    <property type="entry name" value="ZP_dom"/>
</dbReference>
<dbReference type="Gene3D" id="2.60.40.4100">
    <property type="entry name" value="Zona pellucida, ZP-C domain"/>
    <property type="match status" value="1"/>
</dbReference>
<name>A0A7M5TV57_9CNID</name>
<keyword evidence="3" id="KW-1133">Transmembrane helix</keyword>
<feature type="transmembrane region" description="Helical" evidence="3">
    <location>
        <begin position="221"/>
        <end position="240"/>
    </location>
</feature>
<keyword evidence="3" id="KW-0812">Transmembrane</keyword>
<keyword evidence="6" id="KW-1185">Reference proteome</keyword>
<evidence type="ECO:0000259" key="4">
    <source>
        <dbReference type="PROSITE" id="PS51034"/>
    </source>
</evidence>
<sequence length="266" mass="29295">MYGENPTAGIGREEYNKYNVMCLRNRTVETDLKNFNVTYIKTGKASKNNTADFEFSLLHSSIAGPSKPVYKLGEYIKFTLTAVTSRTEIKGVIQRCWTTTDGSANSYDLINGCQTEPGTSWISATEAISTFKTEAFRYLSASENKIFAQCLVRVCLDTQTSAECTLCPPTLKRKRRSIEEEEKTSVRQMALVKSPVFYIIDKDTPAQGNQESSSVLSGTNGLIVIILLATLVFVIAAAIVKKVFFSSPAAVAFQGHVVSYDNKALT</sequence>
<accession>A0A7M5TV57</accession>
<feature type="domain" description="ZP" evidence="4">
    <location>
        <begin position="1"/>
        <end position="171"/>
    </location>
</feature>
<evidence type="ECO:0000313" key="5">
    <source>
        <dbReference type="EnsemblMetazoa" id="CLYHEMP002384.4"/>
    </source>
</evidence>
<dbReference type="AlphaFoldDB" id="A0A7M5TV57"/>
<keyword evidence="2" id="KW-1015">Disulfide bond</keyword>
<evidence type="ECO:0000313" key="6">
    <source>
        <dbReference type="Proteomes" id="UP000594262"/>
    </source>
</evidence>
<keyword evidence="3" id="KW-0472">Membrane</keyword>
<organism evidence="5 6">
    <name type="scientific">Clytia hemisphaerica</name>
    <dbReference type="NCBI Taxonomy" id="252671"/>
    <lineage>
        <taxon>Eukaryota</taxon>
        <taxon>Metazoa</taxon>
        <taxon>Cnidaria</taxon>
        <taxon>Hydrozoa</taxon>
        <taxon>Hydroidolina</taxon>
        <taxon>Leptothecata</taxon>
        <taxon>Obeliida</taxon>
        <taxon>Clytiidae</taxon>
        <taxon>Clytia</taxon>
    </lineage>
</organism>
<evidence type="ECO:0000256" key="3">
    <source>
        <dbReference type="SAM" id="Phobius"/>
    </source>
</evidence>
<evidence type="ECO:0000256" key="2">
    <source>
        <dbReference type="ARBA" id="ARBA00023157"/>
    </source>
</evidence>
<proteinExistence type="predicted"/>
<protein>
    <recommendedName>
        <fullName evidence="4">ZP domain-containing protein</fullName>
    </recommendedName>
</protein>
<dbReference type="EnsemblMetazoa" id="CLYHEMT002384.4">
    <property type="protein sequence ID" value="CLYHEMP002384.4"/>
    <property type="gene ID" value="CLYHEMG002384"/>
</dbReference>
<dbReference type="InterPro" id="IPR055355">
    <property type="entry name" value="ZP-C"/>
</dbReference>